<gene>
    <name evidence="1" type="ORF">MJO28_009069</name>
</gene>
<accession>A0ACC0E629</accession>
<evidence type="ECO:0000313" key="2">
    <source>
        <dbReference type="Proteomes" id="UP001060170"/>
    </source>
</evidence>
<comment type="caution">
    <text evidence="1">The sequence shown here is derived from an EMBL/GenBank/DDBJ whole genome shotgun (WGS) entry which is preliminary data.</text>
</comment>
<proteinExistence type="predicted"/>
<keyword evidence="2" id="KW-1185">Reference proteome</keyword>
<reference evidence="1 2" key="3">
    <citation type="journal article" date="2022" name="Microbiol. Spectr.">
        <title>Folding features and dynamics of 3D genome architecture in plant fungal pathogens.</title>
        <authorList>
            <person name="Xia C."/>
        </authorList>
    </citation>
    <scope>NUCLEOTIDE SEQUENCE [LARGE SCALE GENOMIC DNA]</scope>
    <source>
        <strain evidence="1 2">93-210</strain>
    </source>
</reference>
<evidence type="ECO:0000313" key="1">
    <source>
        <dbReference type="EMBL" id="KAI7947161.1"/>
    </source>
</evidence>
<sequence>VILSTDVILSCVTPNSYDSWPVDRGWWFYPCLTSTTYPVNLTLLSLNPCCPHFEIKCERVNPKSYPGNAIYRLSDMGGFHDTQALSDGIQEDALSKARNIITSEISAGESFNDSRQDPPFSQLPLAPPNNRVANGIYQRGSDQSTLSSMYSAKGSSSTLSIFSKPRSHHRGSSVNEARSERWQSTNNNLTTNEVVKPRYYGAYLARRGLLGCTRQLSSSSSDAARAPHPPITPLNPISPGQLQIDRPFPRRHSSIRRQSAHSLTYSFTASTYSPSNLSFPIAVSRPVSSMVFKETSDESENETCSYEDALSSISHCYDITPEGDELREGIADKPTLSSPSTPFSTPRMNDASPQAASTQKAPPRGIAIDQSPHNHCHTSSRGPEQSPSGTSNSFPAESDEHKHPTPQLRLVKGRKARSSPGFEIPGRYTSIYEDASCEWTEEKSGNTATIGEGMDDDNIHGAPVTTPSSCLIDVLNRWEKIPTNAEVPLHFIDELRHALNGFEECRLAGSDDLPSESLGVVISSSHTSSSDSHDALGSQQSSSSGKYATSSDSNLSHEASKSSRHWTPFSERSRIPASRQLGTNHKLQIEHHRAWLSATPTFEITETFSTLRPLNYRPSSPTTLGFANNELRYLETKTSHDTIHKRNLHTFFGSKGGTEKKAPFKSSEPQDLLPSKPRRRSQRKISITAELTKTVKGGLKSLKIPALQEKTDATAPDLSGGFLSEGENLHPQITRRFSHRASRRTSSCSDFNGRPQLSSQSSNEYSHFSTNSKKTQRVRFQ</sequence>
<organism evidence="1 2">
    <name type="scientific">Puccinia striiformis f. sp. tritici</name>
    <dbReference type="NCBI Taxonomy" id="168172"/>
    <lineage>
        <taxon>Eukaryota</taxon>
        <taxon>Fungi</taxon>
        <taxon>Dikarya</taxon>
        <taxon>Basidiomycota</taxon>
        <taxon>Pucciniomycotina</taxon>
        <taxon>Pucciniomycetes</taxon>
        <taxon>Pucciniales</taxon>
        <taxon>Pucciniaceae</taxon>
        <taxon>Puccinia</taxon>
    </lineage>
</organism>
<dbReference type="Proteomes" id="UP001060170">
    <property type="component" value="Chromosome 9"/>
</dbReference>
<reference evidence="2" key="2">
    <citation type="journal article" date="2018" name="Mol. Plant Microbe Interact.">
        <title>Genome sequence resources for the wheat stripe rust pathogen (Puccinia striiformis f. sp. tritici) and the barley stripe rust pathogen (Puccinia striiformis f. sp. hordei).</title>
        <authorList>
            <person name="Xia C."/>
            <person name="Wang M."/>
            <person name="Yin C."/>
            <person name="Cornejo O.E."/>
            <person name="Hulbert S.H."/>
            <person name="Chen X."/>
        </authorList>
    </citation>
    <scope>NUCLEOTIDE SEQUENCE [LARGE SCALE GENOMIC DNA]</scope>
    <source>
        <strain evidence="2">93-210</strain>
    </source>
</reference>
<protein>
    <submittedName>
        <fullName evidence="1">Uncharacterized protein</fullName>
    </submittedName>
</protein>
<feature type="non-terminal residue" evidence="1">
    <location>
        <position position="1"/>
    </location>
</feature>
<reference evidence="2" key="1">
    <citation type="journal article" date="2018" name="BMC Genomics">
        <title>Genomic insights into host adaptation between the wheat stripe rust pathogen (Puccinia striiformis f. sp. tritici) and the barley stripe rust pathogen (Puccinia striiformis f. sp. hordei).</title>
        <authorList>
            <person name="Xia C."/>
            <person name="Wang M."/>
            <person name="Yin C."/>
            <person name="Cornejo O.E."/>
            <person name="Hulbert S.H."/>
            <person name="Chen X."/>
        </authorList>
    </citation>
    <scope>NUCLEOTIDE SEQUENCE [LARGE SCALE GENOMIC DNA]</scope>
    <source>
        <strain evidence="2">93-210</strain>
    </source>
</reference>
<name>A0ACC0E629_9BASI</name>
<dbReference type="EMBL" id="CM045873">
    <property type="protein sequence ID" value="KAI7947161.1"/>
    <property type="molecule type" value="Genomic_DNA"/>
</dbReference>